<dbReference type="HAMAP" id="MF_00061">
    <property type="entry name" value="IspE"/>
    <property type="match status" value="1"/>
</dbReference>
<gene>
    <name evidence="9" type="primary">ispE</name>
    <name evidence="12" type="ORF">SAMN02745168_0837</name>
</gene>
<evidence type="ECO:0000256" key="4">
    <source>
        <dbReference type="ARBA" id="ARBA00022679"/>
    </source>
</evidence>
<evidence type="ECO:0000256" key="6">
    <source>
        <dbReference type="ARBA" id="ARBA00022777"/>
    </source>
</evidence>
<dbReference type="GO" id="GO:0050515">
    <property type="term" value="F:4-(cytidine 5'-diphospho)-2-C-methyl-D-erythritol kinase activity"/>
    <property type="evidence" value="ECO:0007669"/>
    <property type="project" value="UniProtKB-UniRule"/>
</dbReference>
<dbReference type="GO" id="GO:0016114">
    <property type="term" value="P:terpenoid biosynthetic process"/>
    <property type="evidence" value="ECO:0007669"/>
    <property type="project" value="UniProtKB-UniRule"/>
</dbReference>
<evidence type="ECO:0000256" key="5">
    <source>
        <dbReference type="ARBA" id="ARBA00022741"/>
    </source>
</evidence>
<dbReference type="Proteomes" id="UP000192790">
    <property type="component" value="Unassembled WGS sequence"/>
</dbReference>
<protein>
    <recommendedName>
        <fullName evidence="3 9">4-diphosphocytidyl-2-C-methyl-D-erythritol kinase</fullName>
        <shortName evidence="9">CMK</shortName>
        <ecNumber evidence="2 9">2.7.1.148</ecNumber>
    </recommendedName>
    <alternativeName>
        <fullName evidence="8 9">4-(cytidine-5'-diphospho)-2-C-methyl-D-erythritol kinase</fullName>
    </alternativeName>
</protein>
<organism evidence="12 13">
    <name type="scientific">Papillibacter cinnamivorans DSM 12816</name>
    <dbReference type="NCBI Taxonomy" id="1122930"/>
    <lineage>
        <taxon>Bacteria</taxon>
        <taxon>Bacillati</taxon>
        <taxon>Bacillota</taxon>
        <taxon>Clostridia</taxon>
        <taxon>Eubacteriales</taxon>
        <taxon>Oscillospiraceae</taxon>
        <taxon>Papillibacter</taxon>
    </lineage>
</organism>
<evidence type="ECO:0000256" key="2">
    <source>
        <dbReference type="ARBA" id="ARBA00012052"/>
    </source>
</evidence>
<dbReference type="RefSeq" id="WP_084233438.1">
    <property type="nucleotide sequence ID" value="NZ_FWXW01000001.1"/>
</dbReference>
<evidence type="ECO:0000256" key="3">
    <source>
        <dbReference type="ARBA" id="ARBA00017473"/>
    </source>
</evidence>
<evidence type="ECO:0000313" key="13">
    <source>
        <dbReference type="Proteomes" id="UP000192790"/>
    </source>
</evidence>
<comment type="function">
    <text evidence="9">Catalyzes the phosphorylation of the position 2 hydroxy group of 4-diphosphocytidyl-2C-methyl-D-erythritol.</text>
</comment>
<proteinExistence type="inferred from homology"/>
<evidence type="ECO:0000256" key="7">
    <source>
        <dbReference type="ARBA" id="ARBA00022840"/>
    </source>
</evidence>
<evidence type="ECO:0000256" key="1">
    <source>
        <dbReference type="ARBA" id="ARBA00009684"/>
    </source>
</evidence>
<feature type="binding site" evidence="9">
    <location>
        <begin position="95"/>
        <end position="105"/>
    </location>
    <ligand>
        <name>ATP</name>
        <dbReference type="ChEBI" id="CHEBI:30616"/>
    </ligand>
</feature>
<evidence type="ECO:0000259" key="10">
    <source>
        <dbReference type="Pfam" id="PF00288"/>
    </source>
</evidence>
<comment type="similarity">
    <text evidence="1 9">Belongs to the GHMP kinase family. IspE subfamily.</text>
</comment>
<comment type="pathway">
    <text evidence="9">Isoprenoid biosynthesis; isopentenyl diphosphate biosynthesis via DXP pathway; isopentenyl diphosphate from 1-deoxy-D-xylulose 5-phosphate: step 3/6.</text>
</comment>
<dbReference type="EMBL" id="FWXW01000001">
    <property type="protein sequence ID" value="SMC41891.1"/>
    <property type="molecule type" value="Genomic_DNA"/>
</dbReference>
<reference evidence="12 13" key="1">
    <citation type="submission" date="2017-04" db="EMBL/GenBank/DDBJ databases">
        <authorList>
            <person name="Afonso C.L."/>
            <person name="Miller P.J."/>
            <person name="Scott M.A."/>
            <person name="Spackman E."/>
            <person name="Goraichik I."/>
            <person name="Dimitrov K.M."/>
            <person name="Suarez D.L."/>
            <person name="Swayne D.E."/>
        </authorList>
    </citation>
    <scope>NUCLEOTIDE SEQUENCE [LARGE SCALE GENOMIC DNA]</scope>
    <source>
        <strain evidence="12 13">DSM 12816</strain>
    </source>
</reference>
<dbReference type="Gene3D" id="3.30.70.890">
    <property type="entry name" value="GHMP kinase, C-terminal domain"/>
    <property type="match status" value="1"/>
</dbReference>
<keyword evidence="5 9" id="KW-0547">Nucleotide-binding</keyword>
<dbReference type="PANTHER" id="PTHR43527:SF2">
    <property type="entry name" value="4-DIPHOSPHOCYTIDYL-2-C-METHYL-D-ERYTHRITOL KINASE, CHLOROPLASTIC"/>
    <property type="match status" value="1"/>
</dbReference>
<evidence type="ECO:0000313" key="12">
    <source>
        <dbReference type="EMBL" id="SMC41891.1"/>
    </source>
</evidence>
<feature type="domain" description="GHMP kinase C-terminal" evidence="11">
    <location>
        <begin position="200"/>
        <end position="276"/>
    </location>
</feature>
<accession>A0A1W1Z1E3</accession>
<dbReference type="STRING" id="1122930.SAMN02745168_0837"/>
<dbReference type="Pfam" id="PF08544">
    <property type="entry name" value="GHMP_kinases_C"/>
    <property type="match status" value="1"/>
</dbReference>
<evidence type="ECO:0000259" key="11">
    <source>
        <dbReference type="Pfam" id="PF08544"/>
    </source>
</evidence>
<dbReference type="UniPathway" id="UPA00056">
    <property type="reaction ID" value="UER00094"/>
</dbReference>
<dbReference type="SUPFAM" id="SSF55060">
    <property type="entry name" value="GHMP Kinase, C-terminal domain"/>
    <property type="match status" value="1"/>
</dbReference>
<dbReference type="Gene3D" id="3.30.230.10">
    <property type="match status" value="1"/>
</dbReference>
<comment type="catalytic activity">
    <reaction evidence="9">
        <text>4-CDP-2-C-methyl-D-erythritol + ATP = 4-CDP-2-C-methyl-D-erythritol 2-phosphate + ADP + H(+)</text>
        <dbReference type="Rhea" id="RHEA:18437"/>
        <dbReference type="ChEBI" id="CHEBI:15378"/>
        <dbReference type="ChEBI" id="CHEBI:30616"/>
        <dbReference type="ChEBI" id="CHEBI:57823"/>
        <dbReference type="ChEBI" id="CHEBI:57919"/>
        <dbReference type="ChEBI" id="CHEBI:456216"/>
        <dbReference type="EC" id="2.7.1.148"/>
    </reaction>
</comment>
<dbReference type="NCBIfam" id="TIGR00154">
    <property type="entry name" value="ispE"/>
    <property type="match status" value="1"/>
</dbReference>
<dbReference type="EC" id="2.7.1.148" evidence="2 9"/>
<dbReference type="SUPFAM" id="SSF54211">
    <property type="entry name" value="Ribosomal protein S5 domain 2-like"/>
    <property type="match status" value="1"/>
</dbReference>
<dbReference type="InterPro" id="IPR013750">
    <property type="entry name" value="GHMP_kinase_C_dom"/>
</dbReference>
<sequence>MPVITVYAYAKLNLTLDVLGKREDGYHDLRMLMQTVTLRDTIKLETSGAEGVTVTTNLRYLPSDSRNIAAKAAERFLSETRAACGVSIRIEKHIPVCAGMAGGSADGAAVLRGLRDLLCPELTNRELARMGEAVGSDVPYCVLGGTMLAEGRGEILTPMPPMPMCHVVISKPNFSISTPALFSKIDCRKIVRRPDTAGAVRCLEEGDLAGLARRIYNVFEDILPAQYRDVGIIRGQLIERGALGAGMSGTGPSVFGLFEEEAAAKGAYQALKTAYPATFLAKIKNEV</sequence>
<dbReference type="GO" id="GO:0005524">
    <property type="term" value="F:ATP binding"/>
    <property type="evidence" value="ECO:0007669"/>
    <property type="project" value="UniProtKB-UniRule"/>
</dbReference>
<keyword evidence="6 9" id="KW-0418">Kinase</keyword>
<dbReference type="AlphaFoldDB" id="A0A1W1Z1E3"/>
<dbReference type="InterPro" id="IPR006204">
    <property type="entry name" value="GHMP_kinase_N_dom"/>
</dbReference>
<feature type="domain" description="GHMP kinase N-terminal" evidence="10">
    <location>
        <begin position="67"/>
        <end position="145"/>
    </location>
</feature>
<keyword evidence="4 9" id="KW-0808">Transferase</keyword>
<dbReference type="InterPro" id="IPR004424">
    <property type="entry name" value="IspE"/>
</dbReference>
<keyword evidence="7 9" id="KW-0067">ATP-binding</keyword>
<dbReference type="InterPro" id="IPR036554">
    <property type="entry name" value="GHMP_kinase_C_sf"/>
</dbReference>
<keyword evidence="13" id="KW-1185">Reference proteome</keyword>
<name>A0A1W1Z1E3_9FIRM</name>
<dbReference type="PANTHER" id="PTHR43527">
    <property type="entry name" value="4-DIPHOSPHOCYTIDYL-2-C-METHYL-D-ERYTHRITOL KINASE, CHLOROPLASTIC"/>
    <property type="match status" value="1"/>
</dbReference>
<dbReference type="InterPro" id="IPR014721">
    <property type="entry name" value="Ribsml_uS5_D2-typ_fold_subgr"/>
</dbReference>
<evidence type="ECO:0000256" key="9">
    <source>
        <dbReference type="HAMAP-Rule" id="MF_00061"/>
    </source>
</evidence>
<feature type="active site" evidence="9">
    <location>
        <position position="137"/>
    </location>
</feature>
<dbReference type="OrthoDB" id="9809438at2"/>
<dbReference type="PIRSF" id="PIRSF010376">
    <property type="entry name" value="IspE"/>
    <property type="match status" value="1"/>
</dbReference>
<dbReference type="InterPro" id="IPR020568">
    <property type="entry name" value="Ribosomal_Su5_D2-typ_SF"/>
</dbReference>
<evidence type="ECO:0000256" key="8">
    <source>
        <dbReference type="ARBA" id="ARBA00032554"/>
    </source>
</evidence>
<dbReference type="GO" id="GO:0019288">
    <property type="term" value="P:isopentenyl diphosphate biosynthetic process, methylerythritol 4-phosphate pathway"/>
    <property type="evidence" value="ECO:0007669"/>
    <property type="project" value="UniProtKB-UniRule"/>
</dbReference>
<dbReference type="Pfam" id="PF00288">
    <property type="entry name" value="GHMP_kinases_N"/>
    <property type="match status" value="1"/>
</dbReference>
<feature type="active site" evidence="9">
    <location>
        <position position="11"/>
    </location>
</feature>
<keyword evidence="9" id="KW-0414">Isoprene biosynthesis</keyword>